<evidence type="ECO:0000313" key="3">
    <source>
        <dbReference type="Proteomes" id="UP001209229"/>
    </source>
</evidence>
<accession>A0AAE3M538</accession>
<reference evidence="2" key="1">
    <citation type="submission" date="2022-10" db="EMBL/GenBank/DDBJ databases">
        <authorList>
            <person name="Yu W.X."/>
        </authorList>
    </citation>
    <scope>NUCLEOTIDE SEQUENCE</scope>
    <source>
        <strain evidence="2">AAT</strain>
    </source>
</reference>
<dbReference type="Pfam" id="PF07876">
    <property type="entry name" value="Dabb"/>
    <property type="match status" value="1"/>
</dbReference>
<evidence type="ECO:0000313" key="2">
    <source>
        <dbReference type="EMBL" id="MCW3787101.1"/>
    </source>
</evidence>
<evidence type="ECO:0000259" key="1">
    <source>
        <dbReference type="PROSITE" id="PS51502"/>
    </source>
</evidence>
<dbReference type="Gene3D" id="3.30.70.100">
    <property type="match status" value="1"/>
</dbReference>
<dbReference type="SMART" id="SM00886">
    <property type="entry name" value="Dabb"/>
    <property type="match status" value="1"/>
</dbReference>
<organism evidence="2 3">
    <name type="scientific">Plebeiibacterium sediminum</name>
    <dbReference type="NCBI Taxonomy" id="2992112"/>
    <lineage>
        <taxon>Bacteria</taxon>
        <taxon>Pseudomonadati</taxon>
        <taxon>Bacteroidota</taxon>
        <taxon>Bacteroidia</taxon>
        <taxon>Marinilabiliales</taxon>
        <taxon>Marinilabiliaceae</taxon>
        <taxon>Plebeiibacterium</taxon>
    </lineage>
</organism>
<dbReference type="PANTHER" id="PTHR37832:SF1">
    <property type="entry name" value="STRESS-RESPONSE A_B BARREL DOMAIN-CONTAINING PROTEIN"/>
    <property type="match status" value="1"/>
</dbReference>
<dbReference type="EMBL" id="JAPDPJ010000024">
    <property type="protein sequence ID" value="MCW3787101.1"/>
    <property type="molecule type" value="Genomic_DNA"/>
</dbReference>
<feature type="domain" description="Stress-response A/B barrel" evidence="1">
    <location>
        <begin position="2"/>
        <end position="97"/>
    </location>
</feature>
<keyword evidence="3" id="KW-1185">Reference proteome</keyword>
<proteinExistence type="predicted"/>
<dbReference type="Proteomes" id="UP001209229">
    <property type="component" value="Unassembled WGS sequence"/>
</dbReference>
<gene>
    <name evidence="2" type="ORF">OM075_11515</name>
</gene>
<dbReference type="InterPro" id="IPR011008">
    <property type="entry name" value="Dimeric_a/b-barrel"/>
</dbReference>
<dbReference type="RefSeq" id="WP_301190666.1">
    <property type="nucleotide sequence ID" value="NZ_JAPDPJ010000024.1"/>
</dbReference>
<dbReference type="InterPro" id="IPR013097">
    <property type="entry name" value="Dabb"/>
</dbReference>
<comment type="caution">
    <text evidence="2">The sequence shown here is derived from an EMBL/GenBank/DDBJ whole genome shotgun (WGS) entry which is preliminary data.</text>
</comment>
<name>A0AAE3M538_9BACT</name>
<dbReference type="SUPFAM" id="SSF54909">
    <property type="entry name" value="Dimeric alpha+beta barrel"/>
    <property type="match status" value="1"/>
</dbReference>
<sequence length="99" mass="11132">MIKHVVLFQLQEFESAEAKNAKLNEIKSALEALPPKIKEIKSLTVGLNANPDEQYDIVLETTFNNLEELDIYAKHPDHVAAGAILRAVLEKRACVDYEI</sequence>
<dbReference type="PROSITE" id="PS51502">
    <property type="entry name" value="S_R_A_B_BARREL"/>
    <property type="match status" value="1"/>
</dbReference>
<dbReference type="AlphaFoldDB" id="A0AAE3M538"/>
<dbReference type="PANTHER" id="PTHR37832">
    <property type="entry name" value="BLL2683 PROTEIN"/>
    <property type="match status" value="1"/>
</dbReference>
<protein>
    <submittedName>
        <fullName evidence="2">Dabb family protein</fullName>
    </submittedName>
</protein>